<protein>
    <submittedName>
        <fullName evidence="1">Uncharacterized protein</fullName>
    </submittedName>
</protein>
<comment type="caution">
    <text evidence="1">The sequence shown here is derived from an EMBL/GenBank/DDBJ whole genome shotgun (WGS) entry which is preliminary data.</text>
</comment>
<organism evidence="1 2">
    <name type="scientific">Hibiscus sabdariffa</name>
    <name type="common">roselle</name>
    <dbReference type="NCBI Taxonomy" id="183260"/>
    <lineage>
        <taxon>Eukaryota</taxon>
        <taxon>Viridiplantae</taxon>
        <taxon>Streptophyta</taxon>
        <taxon>Embryophyta</taxon>
        <taxon>Tracheophyta</taxon>
        <taxon>Spermatophyta</taxon>
        <taxon>Magnoliopsida</taxon>
        <taxon>eudicotyledons</taxon>
        <taxon>Gunneridae</taxon>
        <taxon>Pentapetalae</taxon>
        <taxon>rosids</taxon>
        <taxon>malvids</taxon>
        <taxon>Malvales</taxon>
        <taxon>Malvaceae</taxon>
        <taxon>Malvoideae</taxon>
        <taxon>Hibiscus</taxon>
    </lineage>
</organism>
<proteinExistence type="predicted"/>
<sequence length="103" mass="11608">MGYTHNLGSPDELLSRSVDRELGTVVETRFYDGDFGPRTTIYAPKSPKDLPFASDGYKVEELWWKEIWNGSRELQQRCSPIKIKNIEVEGGWCTIGRSVLAGG</sequence>
<gene>
    <name evidence="1" type="ORF">V6N12_002346</name>
</gene>
<keyword evidence="2" id="KW-1185">Reference proteome</keyword>
<reference evidence="1 2" key="1">
    <citation type="journal article" date="2024" name="G3 (Bethesda)">
        <title>Genome assembly of Hibiscus sabdariffa L. provides insights into metabolisms of medicinal natural products.</title>
        <authorList>
            <person name="Kim T."/>
        </authorList>
    </citation>
    <scope>NUCLEOTIDE SEQUENCE [LARGE SCALE GENOMIC DNA]</scope>
    <source>
        <strain evidence="1">TK-2024</strain>
        <tissue evidence="1">Old leaves</tissue>
    </source>
</reference>
<dbReference type="EMBL" id="JBBPBM010001299">
    <property type="protein sequence ID" value="KAK8485306.1"/>
    <property type="molecule type" value="Genomic_DNA"/>
</dbReference>
<evidence type="ECO:0000313" key="2">
    <source>
        <dbReference type="Proteomes" id="UP001472677"/>
    </source>
</evidence>
<accession>A0ABR1ZX73</accession>
<evidence type="ECO:0000313" key="1">
    <source>
        <dbReference type="EMBL" id="KAK8485306.1"/>
    </source>
</evidence>
<name>A0ABR1ZX73_9ROSI</name>
<dbReference type="Proteomes" id="UP001472677">
    <property type="component" value="Unassembled WGS sequence"/>
</dbReference>